<protein>
    <recommendedName>
        <fullName evidence="5">RxLR effector protein</fullName>
    </recommendedName>
</protein>
<evidence type="ECO:0000256" key="4">
    <source>
        <dbReference type="ARBA" id="ARBA00022729"/>
    </source>
</evidence>
<comment type="subcellular location">
    <subcellularLocation>
        <location evidence="1 5">Secreted</location>
    </subcellularLocation>
</comment>
<keyword evidence="3 5" id="KW-0964">Secreted</keyword>
<dbReference type="GO" id="GO:0005576">
    <property type="term" value="C:extracellular region"/>
    <property type="evidence" value="ECO:0007669"/>
    <property type="project" value="UniProtKB-SubCell"/>
</dbReference>
<feature type="chain" id="PRO_5028518008" description="RxLR effector protein" evidence="5">
    <location>
        <begin position="20"/>
        <end position="135"/>
    </location>
</feature>
<comment type="caution">
    <text evidence="6">The sequence shown here is derived from an EMBL/GenBank/DDBJ whole genome shotgun (WGS) entry which is preliminary data.</text>
</comment>
<comment type="similarity">
    <text evidence="2 5">Belongs to the RxLR effector family.</text>
</comment>
<sequence length="135" mass="15513">MRYACLLLAVATTTQLVNQDVVFAKQHVASSVVPATQFNSIDTRNSQRFLRSDKWVKDEDSENYAEKEERGKTAAMNTIDEKLKHWLENGKTGLMVKQKLPSHGIYGDYADEVVKKYGEMHRKRYGIDRGRPFTD</sequence>
<evidence type="ECO:0000313" key="7">
    <source>
        <dbReference type="Proteomes" id="UP000237271"/>
    </source>
</evidence>
<dbReference type="AlphaFoldDB" id="A0A2P4XXR4"/>
<keyword evidence="4 5" id="KW-0732">Signal</keyword>
<accession>A0A2P4XXR4</accession>
<reference evidence="6 7" key="1">
    <citation type="journal article" date="2017" name="Genome Biol. Evol.">
        <title>Phytophthora megakarya and P. palmivora, closely related causal agents of cacao black pod rot, underwent increases in genome sizes and gene numbers by different mechanisms.</title>
        <authorList>
            <person name="Ali S.S."/>
            <person name="Shao J."/>
            <person name="Lary D.J."/>
            <person name="Kronmiller B."/>
            <person name="Shen D."/>
            <person name="Strem M.D."/>
            <person name="Amoako-Attah I."/>
            <person name="Akrofi A.Y."/>
            <person name="Begoude B.A."/>
            <person name="Ten Hoopen G.M."/>
            <person name="Coulibaly K."/>
            <person name="Kebe B.I."/>
            <person name="Melnick R.L."/>
            <person name="Guiltinan M.J."/>
            <person name="Tyler B.M."/>
            <person name="Meinhardt L.W."/>
            <person name="Bailey B.A."/>
        </authorList>
    </citation>
    <scope>NUCLEOTIDE SEQUENCE [LARGE SCALE GENOMIC DNA]</scope>
    <source>
        <strain evidence="7">sbr112.9</strain>
    </source>
</reference>
<dbReference type="Pfam" id="PF16810">
    <property type="entry name" value="RXLR"/>
    <property type="match status" value="1"/>
</dbReference>
<comment type="domain">
    <text evidence="5">The RxLR-dEER motif acts to carry the protein into the host cell cytoplasm through binding to cell surface phosphatidylinositol-3-phosphate.</text>
</comment>
<feature type="signal peptide" evidence="5">
    <location>
        <begin position="1"/>
        <end position="19"/>
    </location>
</feature>
<name>A0A2P4XXR4_9STRA</name>
<proteinExistence type="inferred from homology"/>
<evidence type="ECO:0000256" key="3">
    <source>
        <dbReference type="ARBA" id="ARBA00022525"/>
    </source>
</evidence>
<evidence type="ECO:0000256" key="2">
    <source>
        <dbReference type="ARBA" id="ARBA00010400"/>
    </source>
</evidence>
<organism evidence="6 7">
    <name type="scientific">Phytophthora palmivora</name>
    <dbReference type="NCBI Taxonomy" id="4796"/>
    <lineage>
        <taxon>Eukaryota</taxon>
        <taxon>Sar</taxon>
        <taxon>Stramenopiles</taxon>
        <taxon>Oomycota</taxon>
        <taxon>Peronosporomycetes</taxon>
        <taxon>Peronosporales</taxon>
        <taxon>Peronosporaceae</taxon>
        <taxon>Phytophthora</taxon>
    </lineage>
</organism>
<evidence type="ECO:0000313" key="6">
    <source>
        <dbReference type="EMBL" id="POM70354.1"/>
    </source>
</evidence>
<dbReference type="EMBL" id="NCKW01007099">
    <property type="protein sequence ID" value="POM70354.1"/>
    <property type="molecule type" value="Genomic_DNA"/>
</dbReference>
<dbReference type="InterPro" id="IPR031825">
    <property type="entry name" value="RXLR"/>
</dbReference>
<keyword evidence="7" id="KW-1185">Reference proteome</keyword>
<evidence type="ECO:0000256" key="5">
    <source>
        <dbReference type="RuleBase" id="RU367124"/>
    </source>
</evidence>
<evidence type="ECO:0000256" key="1">
    <source>
        <dbReference type="ARBA" id="ARBA00004613"/>
    </source>
</evidence>
<dbReference type="OrthoDB" id="140995at2759"/>
<gene>
    <name evidence="6" type="ORF">PHPALM_13219</name>
</gene>
<comment type="function">
    <text evidence="5">Effector that suppresses plant defense responses during pathogen infection.</text>
</comment>
<dbReference type="Proteomes" id="UP000237271">
    <property type="component" value="Unassembled WGS sequence"/>
</dbReference>